<dbReference type="Pfam" id="PF00096">
    <property type="entry name" value="zf-C2H2"/>
    <property type="match status" value="2"/>
</dbReference>
<comment type="similarity">
    <text evidence="7">Belongs to the snail C2H2-type zinc-finger protein family.</text>
</comment>
<evidence type="ECO:0000256" key="1">
    <source>
        <dbReference type="ARBA" id="ARBA00004123"/>
    </source>
</evidence>
<dbReference type="AlphaFoldDB" id="A0A4Y2Q3P3"/>
<name>A0A4Y2Q3P3_ARAVE</name>
<comment type="caution">
    <text evidence="11">The sequence shown here is derived from an EMBL/GenBank/DDBJ whole genome shotgun (WGS) entry which is preliminary data.</text>
</comment>
<accession>A0A4Y2Q3P3</accession>
<evidence type="ECO:0000256" key="7">
    <source>
        <dbReference type="ARBA" id="ARBA00037948"/>
    </source>
</evidence>
<keyword evidence="2" id="KW-0479">Metal-binding</keyword>
<evidence type="ECO:0000313" key="12">
    <source>
        <dbReference type="Proteomes" id="UP000499080"/>
    </source>
</evidence>
<feature type="domain" description="C2H2-type" evidence="10">
    <location>
        <begin position="210"/>
        <end position="237"/>
    </location>
</feature>
<feature type="compositionally biased region" description="Polar residues" evidence="9">
    <location>
        <begin position="121"/>
        <end position="140"/>
    </location>
</feature>
<evidence type="ECO:0000256" key="4">
    <source>
        <dbReference type="ARBA" id="ARBA00022771"/>
    </source>
</evidence>
<feature type="region of interest" description="Disordered" evidence="9">
    <location>
        <begin position="112"/>
        <end position="170"/>
    </location>
</feature>
<evidence type="ECO:0000256" key="9">
    <source>
        <dbReference type="SAM" id="MobiDB-lite"/>
    </source>
</evidence>
<feature type="region of interest" description="Disordered" evidence="9">
    <location>
        <begin position="1"/>
        <end position="36"/>
    </location>
</feature>
<dbReference type="PROSITE" id="PS50157">
    <property type="entry name" value="ZINC_FINGER_C2H2_2"/>
    <property type="match status" value="3"/>
</dbReference>
<gene>
    <name evidence="11" type="ORF">AVEN_80851_1</name>
</gene>
<dbReference type="Gene3D" id="3.30.160.60">
    <property type="entry name" value="Classic Zinc Finger"/>
    <property type="match status" value="2"/>
</dbReference>
<organism evidence="11 12">
    <name type="scientific">Araneus ventricosus</name>
    <name type="common">Orbweaver spider</name>
    <name type="synonym">Epeira ventricosa</name>
    <dbReference type="NCBI Taxonomy" id="182803"/>
    <lineage>
        <taxon>Eukaryota</taxon>
        <taxon>Metazoa</taxon>
        <taxon>Ecdysozoa</taxon>
        <taxon>Arthropoda</taxon>
        <taxon>Chelicerata</taxon>
        <taxon>Arachnida</taxon>
        <taxon>Araneae</taxon>
        <taxon>Araneomorphae</taxon>
        <taxon>Entelegynae</taxon>
        <taxon>Araneoidea</taxon>
        <taxon>Araneidae</taxon>
        <taxon>Araneus</taxon>
    </lineage>
</organism>
<dbReference type="InterPro" id="IPR013087">
    <property type="entry name" value="Znf_C2H2_type"/>
</dbReference>
<dbReference type="SUPFAM" id="SSF57667">
    <property type="entry name" value="beta-beta-alpha zinc fingers"/>
    <property type="match status" value="2"/>
</dbReference>
<evidence type="ECO:0000256" key="5">
    <source>
        <dbReference type="ARBA" id="ARBA00022833"/>
    </source>
</evidence>
<evidence type="ECO:0000313" key="11">
    <source>
        <dbReference type="EMBL" id="GBN58034.1"/>
    </source>
</evidence>
<dbReference type="PROSITE" id="PS00028">
    <property type="entry name" value="ZINC_FINGER_C2H2_1"/>
    <property type="match status" value="2"/>
</dbReference>
<dbReference type="InterPro" id="IPR050527">
    <property type="entry name" value="Snail/Krueppel_Znf"/>
</dbReference>
<keyword evidence="12" id="KW-1185">Reference proteome</keyword>
<sequence length="308" mass="36024">MNTFSPGIQNTWCQTQTSHVQDKEAESPSNFNSIEDPFCASSAKLQHQMYFHNQSSKQERENQSSMKRMLEKQITVESSQIESPDSPIDLTGSSLIASESCISHYAKENVNNKKKLRDTNQKGSNSSDLSNKRGNSSNENFLPEYLASEVSKQKTRTSQQQKRIEGVENFRRKRFPTSKKGFKCWKCRKGFANESELNIHRQNVCEPNQYKCRECSEEFSHDWKLREHLVVHWEVKPFECEHCDSAFKMERNLTSHMRKYHESEMEAYFSKQESKKEFKCWKCRKGLANELEINNHLHQSNCNPNPCK</sequence>
<dbReference type="GO" id="GO:0005634">
    <property type="term" value="C:nucleus"/>
    <property type="evidence" value="ECO:0007669"/>
    <property type="project" value="UniProtKB-SubCell"/>
</dbReference>
<feature type="domain" description="C2H2-type" evidence="10">
    <location>
        <begin position="182"/>
        <end position="204"/>
    </location>
</feature>
<feature type="domain" description="C2H2-type" evidence="10">
    <location>
        <begin position="238"/>
        <end position="266"/>
    </location>
</feature>
<dbReference type="GO" id="GO:0000978">
    <property type="term" value="F:RNA polymerase II cis-regulatory region sequence-specific DNA binding"/>
    <property type="evidence" value="ECO:0007669"/>
    <property type="project" value="TreeGrafter"/>
</dbReference>
<dbReference type="SMART" id="SM00355">
    <property type="entry name" value="ZnF_C2H2"/>
    <property type="match status" value="4"/>
</dbReference>
<keyword evidence="4 8" id="KW-0863">Zinc-finger</keyword>
<dbReference type="FunFam" id="3.30.160.60:FF:000446">
    <property type="entry name" value="Zinc finger protein"/>
    <property type="match status" value="1"/>
</dbReference>
<evidence type="ECO:0000256" key="6">
    <source>
        <dbReference type="ARBA" id="ARBA00023242"/>
    </source>
</evidence>
<dbReference type="InterPro" id="IPR036236">
    <property type="entry name" value="Znf_C2H2_sf"/>
</dbReference>
<dbReference type="PANTHER" id="PTHR24388:SF54">
    <property type="entry name" value="PROTEIN ESCARGOT"/>
    <property type="match status" value="1"/>
</dbReference>
<keyword evidence="6" id="KW-0539">Nucleus</keyword>
<dbReference type="GO" id="GO:0000981">
    <property type="term" value="F:DNA-binding transcription factor activity, RNA polymerase II-specific"/>
    <property type="evidence" value="ECO:0007669"/>
    <property type="project" value="TreeGrafter"/>
</dbReference>
<protein>
    <recommendedName>
        <fullName evidence="10">C2H2-type domain-containing protein</fullName>
    </recommendedName>
</protein>
<evidence type="ECO:0000256" key="8">
    <source>
        <dbReference type="PROSITE-ProRule" id="PRU00042"/>
    </source>
</evidence>
<dbReference type="GO" id="GO:0008270">
    <property type="term" value="F:zinc ion binding"/>
    <property type="evidence" value="ECO:0007669"/>
    <property type="project" value="UniProtKB-KW"/>
</dbReference>
<evidence type="ECO:0000259" key="10">
    <source>
        <dbReference type="PROSITE" id="PS50157"/>
    </source>
</evidence>
<dbReference type="PANTHER" id="PTHR24388">
    <property type="entry name" value="ZINC FINGER PROTEIN"/>
    <property type="match status" value="1"/>
</dbReference>
<feature type="compositionally biased region" description="Polar residues" evidence="9">
    <location>
        <begin position="1"/>
        <end position="19"/>
    </location>
</feature>
<dbReference type="EMBL" id="BGPR01012857">
    <property type="protein sequence ID" value="GBN58034.1"/>
    <property type="molecule type" value="Genomic_DNA"/>
</dbReference>
<evidence type="ECO:0000256" key="3">
    <source>
        <dbReference type="ARBA" id="ARBA00022737"/>
    </source>
</evidence>
<keyword evidence="3" id="KW-0677">Repeat</keyword>
<evidence type="ECO:0000256" key="2">
    <source>
        <dbReference type="ARBA" id="ARBA00022723"/>
    </source>
</evidence>
<keyword evidence="5" id="KW-0862">Zinc</keyword>
<comment type="subcellular location">
    <subcellularLocation>
        <location evidence="1">Nucleus</location>
    </subcellularLocation>
</comment>
<reference evidence="11 12" key="1">
    <citation type="journal article" date="2019" name="Sci. Rep.">
        <title>Orb-weaving spider Araneus ventricosus genome elucidates the spidroin gene catalogue.</title>
        <authorList>
            <person name="Kono N."/>
            <person name="Nakamura H."/>
            <person name="Ohtoshi R."/>
            <person name="Moran D.A.P."/>
            <person name="Shinohara A."/>
            <person name="Yoshida Y."/>
            <person name="Fujiwara M."/>
            <person name="Mori M."/>
            <person name="Tomita M."/>
            <person name="Arakawa K."/>
        </authorList>
    </citation>
    <scope>NUCLEOTIDE SEQUENCE [LARGE SCALE GENOMIC DNA]</scope>
</reference>
<dbReference type="Proteomes" id="UP000499080">
    <property type="component" value="Unassembled WGS sequence"/>
</dbReference>
<proteinExistence type="inferred from homology"/>